<dbReference type="EMBL" id="KB456262">
    <property type="protein sequence ID" value="EMF14225.1"/>
    <property type="molecule type" value="Genomic_DNA"/>
</dbReference>
<comment type="pathway">
    <text evidence="1">Mycotoxin biosynthesis.</text>
</comment>
<evidence type="ECO:0000313" key="4">
    <source>
        <dbReference type="EMBL" id="EMF14225.1"/>
    </source>
</evidence>
<dbReference type="HOGENOM" id="CLU_042941_4_2_1"/>
<dbReference type="GeneID" id="27898306"/>
<comment type="similarity">
    <text evidence="3">Belongs to the ustYa family.</text>
</comment>
<evidence type="ECO:0000256" key="1">
    <source>
        <dbReference type="ARBA" id="ARBA00004685"/>
    </source>
</evidence>
<evidence type="ECO:0000313" key="5">
    <source>
        <dbReference type="Proteomes" id="UP000016931"/>
    </source>
</evidence>
<dbReference type="STRING" id="692275.M3D7R3"/>
<dbReference type="GO" id="GO:0043386">
    <property type="term" value="P:mycotoxin biosynthetic process"/>
    <property type="evidence" value="ECO:0007669"/>
    <property type="project" value="InterPro"/>
</dbReference>
<protein>
    <submittedName>
        <fullName evidence="4">Uncharacterized protein</fullName>
    </submittedName>
</protein>
<dbReference type="OrthoDB" id="3687641at2759"/>
<dbReference type="PANTHER" id="PTHR33365:SF11">
    <property type="entry name" value="TAT PATHWAY SIGNAL SEQUENCE"/>
    <property type="match status" value="1"/>
</dbReference>
<gene>
    <name evidence="4" type="ORF">SEPMUDRAFT_115507</name>
</gene>
<organism evidence="4 5">
    <name type="scientific">Sphaerulina musiva (strain SO2202)</name>
    <name type="common">Poplar stem canker fungus</name>
    <name type="synonym">Septoria musiva</name>
    <dbReference type="NCBI Taxonomy" id="692275"/>
    <lineage>
        <taxon>Eukaryota</taxon>
        <taxon>Fungi</taxon>
        <taxon>Dikarya</taxon>
        <taxon>Ascomycota</taxon>
        <taxon>Pezizomycotina</taxon>
        <taxon>Dothideomycetes</taxon>
        <taxon>Dothideomycetidae</taxon>
        <taxon>Mycosphaerellales</taxon>
        <taxon>Mycosphaerellaceae</taxon>
        <taxon>Sphaerulina</taxon>
    </lineage>
</organism>
<proteinExistence type="inferred from homology"/>
<reference evidence="4 5" key="1">
    <citation type="journal article" date="2012" name="PLoS Pathog.">
        <title>Diverse lifestyles and strategies of plant pathogenesis encoded in the genomes of eighteen Dothideomycetes fungi.</title>
        <authorList>
            <person name="Ohm R.A."/>
            <person name="Feau N."/>
            <person name="Henrissat B."/>
            <person name="Schoch C.L."/>
            <person name="Horwitz B.A."/>
            <person name="Barry K.W."/>
            <person name="Condon B.J."/>
            <person name="Copeland A.C."/>
            <person name="Dhillon B."/>
            <person name="Glaser F."/>
            <person name="Hesse C.N."/>
            <person name="Kosti I."/>
            <person name="LaButti K."/>
            <person name="Lindquist E.A."/>
            <person name="Lucas S."/>
            <person name="Salamov A.A."/>
            <person name="Bradshaw R.E."/>
            <person name="Ciuffetti L."/>
            <person name="Hamelin R.C."/>
            <person name="Kema G.H.J."/>
            <person name="Lawrence C."/>
            <person name="Scott J.A."/>
            <person name="Spatafora J.W."/>
            <person name="Turgeon B.G."/>
            <person name="de Wit P.J.G.M."/>
            <person name="Zhong S."/>
            <person name="Goodwin S.B."/>
            <person name="Grigoriev I.V."/>
        </authorList>
    </citation>
    <scope>NUCLEOTIDE SEQUENCE [LARGE SCALE GENOMIC DNA]</scope>
    <source>
        <strain evidence="4 5">SO2202</strain>
    </source>
</reference>
<dbReference type="InterPro" id="IPR021765">
    <property type="entry name" value="UstYa-like"/>
</dbReference>
<accession>M3D7R3</accession>
<dbReference type="PANTHER" id="PTHR33365">
    <property type="entry name" value="YALI0B05434P"/>
    <property type="match status" value="1"/>
</dbReference>
<dbReference type="Pfam" id="PF11807">
    <property type="entry name" value="UstYa"/>
    <property type="match status" value="1"/>
</dbReference>
<keyword evidence="5" id="KW-1185">Reference proteome</keyword>
<evidence type="ECO:0000256" key="2">
    <source>
        <dbReference type="ARBA" id="ARBA00023002"/>
    </source>
</evidence>
<dbReference type="GO" id="GO:0016491">
    <property type="term" value="F:oxidoreductase activity"/>
    <property type="evidence" value="ECO:0007669"/>
    <property type="project" value="UniProtKB-KW"/>
</dbReference>
<sequence length="257" mass="29533">MAFRERIMSALPKKWFHIDRSKGTYFIIDSESMQDAERKQQQQQDRQWKISAWRLSKLLFIVAAYLRNQPNLIVEWQGDDRFSTNSPEADAAWNELMPTGLGHIKFTNEEAQSYGLGRGKHISSQKGYSVYAISGFHQLHCLAMLRTALYRLLLDPGIAPQMSQFPNEFNLTKHLEHCFDYIRQGIMCAADPTIESVHHHAEDVAQDNGWGNTHMCRSWDALKAFTESKRATDLSGLSLDHYFDQLQPGHERFSGLG</sequence>
<keyword evidence="2" id="KW-0560">Oxidoreductase</keyword>
<dbReference type="OMA" id="HECRSWH"/>
<dbReference type="RefSeq" id="XP_016762346.1">
    <property type="nucleotide sequence ID" value="XM_016901169.1"/>
</dbReference>
<name>M3D7R3_SPHMS</name>
<dbReference type="AlphaFoldDB" id="M3D7R3"/>
<dbReference type="Proteomes" id="UP000016931">
    <property type="component" value="Unassembled WGS sequence"/>
</dbReference>
<evidence type="ECO:0000256" key="3">
    <source>
        <dbReference type="ARBA" id="ARBA00035112"/>
    </source>
</evidence>